<comment type="caution">
    <text evidence="3">The sequence shown here is derived from an EMBL/GenBank/DDBJ whole genome shotgun (WGS) entry which is preliminary data.</text>
</comment>
<dbReference type="OrthoDB" id="676979at2759"/>
<organism evidence="3 4">
    <name type="scientific">Menidia menidia</name>
    <name type="common">Atlantic silverside</name>
    <dbReference type="NCBI Taxonomy" id="238744"/>
    <lineage>
        <taxon>Eukaryota</taxon>
        <taxon>Metazoa</taxon>
        <taxon>Chordata</taxon>
        <taxon>Craniata</taxon>
        <taxon>Vertebrata</taxon>
        <taxon>Euteleostomi</taxon>
        <taxon>Actinopterygii</taxon>
        <taxon>Neopterygii</taxon>
        <taxon>Teleostei</taxon>
        <taxon>Neoteleostei</taxon>
        <taxon>Acanthomorphata</taxon>
        <taxon>Ovalentaria</taxon>
        <taxon>Atherinomorphae</taxon>
        <taxon>Atheriniformes</taxon>
        <taxon>Atherinopsidae</taxon>
        <taxon>Menidiinae</taxon>
        <taxon>Menidia</taxon>
    </lineage>
</organism>
<proteinExistence type="predicted"/>
<protein>
    <submittedName>
        <fullName evidence="3">(Atlantic silverside) hypothetical protein</fullName>
    </submittedName>
</protein>
<dbReference type="Proteomes" id="UP000677803">
    <property type="component" value="Unassembled WGS sequence"/>
</dbReference>
<evidence type="ECO:0000313" key="4">
    <source>
        <dbReference type="Proteomes" id="UP000677803"/>
    </source>
</evidence>
<dbReference type="EMBL" id="CAJRST010006668">
    <property type="protein sequence ID" value="CAG5896159.1"/>
    <property type="molecule type" value="Genomic_DNA"/>
</dbReference>
<feature type="compositionally biased region" description="Low complexity" evidence="2">
    <location>
        <begin position="228"/>
        <end position="240"/>
    </location>
</feature>
<reference evidence="3" key="1">
    <citation type="submission" date="2021-05" db="EMBL/GenBank/DDBJ databases">
        <authorList>
            <person name="Tigano A."/>
        </authorList>
    </citation>
    <scope>NUCLEOTIDE SEQUENCE</scope>
</reference>
<keyword evidence="4" id="KW-1185">Reference proteome</keyword>
<evidence type="ECO:0000256" key="1">
    <source>
        <dbReference type="SAM" id="Coils"/>
    </source>
</evidence>
<keyword evidence="1" id="KW-0175">Coiled coil</keyword>
<evidence type="ECO:0000256" key="2">
    <source>
        <dbReference type="SAM" id="MobiDB-lite"/>
    </source>
</evidence>
<feature type="coiled-coil region" evidence="1">
    <location>
        <begin position="80"/>
        <end position="107"/>
    </location>
</feature>
<accession>A0A8S4AU34</accession>
<feature type="region of interest" description="Disordered" evidence="2">
    <location>
        <begin position="204"/>
        <end position="242"/>
    </location>
</feature>
<gene>
    <name evidence="3" type="ORF">MMEN_LOCUS7173</name>
</gene>
<name>A0A8S4AU34_9TELE</name>
<sequence length="403" mass="43976">MIDISCFNVGFPACSSVRSSVLTLPYFQASPGIIANPFASGIVRKNSMESISSIDRDLSPEEMDIMQKESEMARETSQWEREEMEKVERMRLEREEATRLLEEETENLGTGPLKLDYKTLAALPTTSLQKVNRVSLPGSQLSLTVCRCQKGTRSHSIPLTDSSSQHVESRTMLAFSDPVSLTDPMEAPLQAEYGPPLEPLGFGLPQPTKPLTPPLSTEQDYLHGSQFSTNGTSTSTSTDSALNLGSPFTPEEEEESLVDSQPICFKENPFLVANRRGKGLPPGERILSGPPVGYGRQGQLQPWLFSKARRLPACGLEAACCVYCALCPAHCNIYTPSLAPSSDYTRTDSPIREAPYSPTIQPPSHHSSDSSLSAGRETRFVSGAPGPSALAWTLVIQQMHPLL</sequence>
<feature type="region of interest" description="Disordered" evidence="2">
    <location>
        <begin position="342"/>
        <end position="379"/>
    </location>
</feature>
<evidence type="ECO:0000313" key="3">
    <source>
        <dbReference type="EMBL" id="CAG5896159.1"/>
    </source>
</evidence>
<dbReference type="AlphaFoldDB" id="A0A8S4AU34"/>